<dbReference type="SUPFAM" id="SSF48208">
    <property type="entry name" value="Six-hairpin glycosidases"/>
    <property type="match status" value="1"/>
</dbReference>
<dbReference type="InterPro" id="IPR001661">
    <property type="entry name" value="Glyco_hydro_37"/>
</dbReference>
<feature type="non-terminal residue" evidence="5">
    <location>
        <position position="110"/>
    </location>
</feature>
<comment type="similarity">
    <text evidence="1">Belongs to the glycosyl hydrolase 37 family.</text>
</comment>
<comment type="caution">
    <text evidence="5">The sequence shown here is derived from an EMBL/GenBank/DDBJ whole genome shotgun (WGS) entry which is preliminary data.</text>
</comment>
<evidence type="ECO:0000256" key="2">
    <source>
        <dbReference type="ARBA" id="ARBA00012757"/>
    </source>
</evidence>
<keyword evidence="6" id="KW-1185">Reference proteome</keyword>
<evidence type="ECO:0000313" key="6">
    <source>
        <dbReference type="Proteomes" id="UP000276133"/>
    </source>
</evidence>
<evidence type="ECO:0000256" key="1">
    <source>
        <dbReference type="ARBA" id="ARBA00005615"/>
    </source>
</evidence>
<dbReference type="Gene3D" id="1.50.10.10">
    <property type="match status" value="1"/>
</dbReference>
<evidence type="ECO:0000313" key="5">
    <source>
        <dbReference type="EMBL" id="RNA15743.1"/>
    </source>
</evidence>
<organism evidence="5 6">
    <name type="scientific">Brachionus plicatilis</name>
    <name type="common">Marine rotifer</name>
    <name type="synonym">Brachionus muelleri</name>
    <dbReference type="NCBI Taxonomy" id="10195"/>
    <lineage>
        <taxon>Eukaryota</taxon>
        <taxon>Metazoa</taxon>
        <taxon>Spiralia</taxon>
        <taxon>Gnathifera</taxon>
        <taxon>Rotifera</taxon>
        <taxon>Eurotatoria</taxon>
        <taxon>Monogononta</taxon>
        <taxon>Pseudotrocha</taxon>
        <taxon>Ploima</taxon>
        <taxon>Brachionidae</taxon>
        <taxon>Brachionus</taxon>
    </lineage>
</organism>
<dbReference type="AlphaFoldDB" id="A0A3M7QWU0"/>
<dbReference type="EMBL" id="REGN01004895">
    <property type="protein sequence ID" value="RNA15743.1"/>
    <property type="molecule type" value="Genomic_DNA"/>
</dbReference>
<gene>
    <name evidence="5" type="ORF">BpHYR1_033504</name>
</gene>
<name>A0A3M7QWU0_BRAPC</name>
<dbReference type="InterPro" id="IPR012341">
    <property type="entry name" value="6hp_glycosidase-like_sf"/>
</dbReference>
<dbReference type="GO" id="GO:0005991">
    <property type="term" value="P:trehalose metabolic process"/>
    <property type="evidence" value="ECO:0007669"/>
    <property type="project" value="InterPro"/>
</dbReference>
<accession>A0A3M7QWU0</accession>
<dbReference type="InterPro" id="IPR008928">
    <property type="entry name" value="6-hairpin_glycosidase_sf"/>
</dbReference>
<dbReference type="Proteomes" id="UP000276133">
    <property type="component" value="Unassembled WGS sequence"/>
</dbReference>
<protein>
    <recommendedName>
        <fullName evidence="3">Trehalase</fullName>
        <ecNumber evidence="2">3.2.1.28</ecNumber>
    </recommendedName>
    <alternativeName>
        <fullName evidence="4">Alpha,alpha-trehalase</fullName>
    </alternativeName>
</protein>
<proteinExistence type="inferred from homology"/>
<evidence type="ECO:0000256" key="3">
    <source>
        <dbReference type="ARBA" id="ARBA00019905"/>
    </source>
</evidence>
<reference evidence="5 6" key="1">
    <citation type="journal article" date="2018" name="Sci. Rep.">
        <title>Genomic signatures of local adaptation to the degree of environmental predictability in rotifers.</title>
        <authorList>
            <person name="Franch-Gras L."/>
            <person name="Hahn C."/>
            <person name="Garcia-Roger E.M."/>
            <person name="Carmona M.J."/>
            <person name="Serra M."/>
            <person name="Gomez A."/>
        </authorList>
    </citation>
    <scope>NUCLEOTIDE SEQUENCE [LARGE SCALE GENOMIC DNA]</scope>
    <source>
        <strain evidence="5">HYR1</strain>
    </source>
</reference>
<dbReference type="EC" id="3.2.1.28" evidence="2"/>
<dbReference type="Pfam" id="PF01204">
    <property type="entry name" value="Trehalase"/>
    <property type="match status" value="1"/>
</dbReference>
<dbReference type="GO" id="GO:0004555">
    <property type="term" value="F:alpha,alpha-trehalase activity"/>
    <property type="evidence" value="ECO:0007669"/>
    <property type="project" value="UniProtKB-EC"/>
</dbReference>
<sequence length="110" mass="12831">MIYEKYDEHVPGERGAGGEYDLQTGFGWTNGTWNCTSSKKTSSNTLTATIIRILSSNTSDFVCIELIQELWKYYRKHRKFNRSDDESMKFQRDASEHSYCIVKVFILKKT</sequence>
<evidence type="ECO:0000256" key="4">
    <source>
        <dbReference type="ARBA" id="ARBA00030473"/>
    </source>
</evidence>